<accession>A0A7X0M6N5</accession>
<gene>
    <name evidence="1" type="ORF">BJ992_001472</name>
</gene>
<dbReference type="EMBL" id="JACHIU010000001">
    <property type="protein sequence ID" value="MBB6472041.1"/>
    <property type="molecule type" value="Genomic_DNA"/>
</dbReference>
<dbReference type="Proteomes" id="UP000555564">
    <property type="component" value="Unassembled WGS sequence"/>
</dbReference>
<dbReference type="AlphaFoldDB" id="A0A7X0M6N5"/>
<reference evidence="1 2" key="1">
    <citation type="submission" date="2020-08" db="EMBL/GenBank/DDBJ databases">
        <title>Sequencing the genomes of 1000 actinobacteria strains.</title>
        <authorList>
            <person name="Klenk H.-P."/>
        </authorList>
    </citation>
    <scope>NUCLEOTIDE SEQUENCE [LARGE SCALE GENOMIC DNA]</scope>
    <source>
        <strain evidence="1 2">DSM 44936</strain>
    </source>
</reference>
<evidence type="ECO:0000313" key="1">
    <source>
        <dbReference type="EMBL" id="MBB6472041.1"/>
    </source>
</evidence>
<evidence type="ECO:0000313" key="2">
    <source>
        <dbReference type="Proteomes" id="UP000555564"/>
    </source>
</evidence>
<proteinExistence type="predicted"/>
<name>A0A7X0M6N5_9ACTN</name>
<sequence length="41" mass="4102">MPAAPSRTCGSGGGLPACLDRTGDPEVLAATLHVGELINRP</sequence>
<dbReference type="RefSeq" id="WP_281390318.1">
    <property type="nucleotide sequence ID" value="NZ_BAAALO010000017.1"/>
</dbReference>
<protein>
    <submittedName>
        <fullName evidence="1">Uncharacterized protein</fullName>
    </submittedName>
</protein>
<keyword evidence="2" id="KW-1185">Reference proteome</keyword>
<comment type="caution">
    <text evidence="1">The sequence shown here is derived from an EMBL/GenBank/DDBJ whole genome shotgun (WGS) entry which is preliminary data.</text>
</comment>
<organism evidence="1 2">
    <name type="scientific">Sphaerisporangium rubeum</name>
    <dbReference type="NCBI Taxonomy" id="321317"/>
    <lineage>
        <taxon>Bacteria</taxon>
        <taxon>Bacillati</taxon>
        <taxon>Actinomycetota</taxon>
        <taxon>Actinomycetes</taxon>
        <taxon>Streptosporangiales</taxon>
        <taxon>Streptosporangiaceae</taxon>
        <taxon>Sphaerisporangium</taxon>
    </lineage>
</organism>